<name>U5QJ86_GLOK1</name>
<proteinExistence type="predicted"/>
<dbReference type="EMBL" id="CP003587">
    <property type="protein sequence ID" value="AGY57740.1"/>
    <property type="molecule type" value="Genomic_DNA"/>
</dbReference>
<evidence type="ECO:0000313" key="2">
    <source>
        <dbReference type="EMBL" id="AGY57740.1"/>
    </source>
</evidence>
<protein>
    <submittedName>
        <fullName evidence="2">Transcriptional regulator</fullName>
    </submittedName>
</protein>
<dbReference type="PANTHER" id="PTHR30595">
    <property type="entry name" value="GLPR-RELATED TRANSCRIPTIONAL REPRESSOR"/>
    <property type="match status" value="1"/>
</dbReference>
<dbReference type="PANTHER" id="PTHR30595:SF6">
    <property type="entry name" value="SCHLAFEN ALBA-2 DOMAIN-CONTAINING PROTEIN"/>
    <property type="match status" value="1"/>
</dbReference>
<dbReference type="Pfam" id="PF13749">
    <property type="entry name" value="HATPase_c_4"/>
    <property type="match status" value="1"/>
</dbReference>
<dbReference type="RefSeq" id="WP_023172847.1">
    <property type="nucleotide sequence ID" value="NC_022600.1"/>
</dbReference>
<dbReference type="AlphaFoldDB" id="U5QJ86"/>
<dbReference type="InterPro" id="IPR007421">
    <property type="entry name" value="Schlafen_AlbA_2_dom"/>
</dbReference>
<sequence length="487" mass="55239">MSEPRTLSLIDDLRRKPTEVSWLEFKENLSDPERIGKLISALSNVARLDDQQFAYVVWGVKDDDHTVVGTDFDSNSCIQQQPLEFWLANRLRPSINFSFREVVHPQGRLVLLEIPAATSAPVEFSRTAYIRIGSATPCLSDYPGRLQALWTKIRPYVWESGIATQFITSDEVLERLDYVSYFDLIGQPLPDNRASIFERMRAEQLIQVDVGGQWSITNLGAILFAKNLEAFNSQIARKAIRFVSYDGTSRADTVIRRQDFLQGYACGFERLVTFIKATLPSNEHVGLAFREEQPLFPDIALRELIANALIHQDMTITGSGPQIELFKDRIEITNPGIPLVTPERFIDSPPRSRNEALAALMRRMRLCEEQGTGIDKVITAVELYQLPPPAFLVEDQVQDGAFRAILYAPRKFGQMTRDERIRACYQHAVLKYISNDKMQNNSLRKRFGIEEGNASQVSQVITQALAQGLIRPADPSRPRAAYIPYWA</sequence>
<organism evidence="2 3">
    <name type="scientific">Gloeobacter kilaueensis (strain ATCC BAA-2537 / CCAP 1431/1 / ULC 316 / JS1)</name>
    <dbReference type="NCBI Taxonomy" id="1183438"/>
    <lineage>
        <taxon>Bacteria</taxon>
        <taxon>Bacillati</taxon>
        <taxon>Cyanobacteriota</taxon>
        <taxon>Cyanophyceae</taxon>
        <taxon>Gloeobacterales</taxon>
        <taxon>Gloeobacteraceae</taxon>
        <taxon>Gloeobacter</taxon>
    </lineage>
</organism>
<dbReference type="eggNOG" id="COG2865">
    <property type="taxonomic scope" value="Bacteria"/>
</dbReference>
<dbReference type="Gene3D" id="3.30.950.30">
    <property type="entry name" value="Schlafen, AAA domain"/>
    <property type="match status" value="1"/>
</dbReference>
<gene>
    <name evidence="2" type="ORF">GKIL_1494</name>
</gene>
<reference evidence="2 3" key="1">
    <citation type="journal article" date="2013" name="PLoS ONE">
        <title>Cultivation and Complete Genome Sequencing of Gloeobacter kilaueensis sp. nov., from a Lava Cave in Kilauea Caldera, Hawai'i.</title>
        <authorList>
            <person name="Saw J.H."/>
            <person name="Schatz M."/>
            <person name="Brown M.V."/>
            <person name="Kunkel D.D."/>
            <person name="Foster J.S."/>
            <person name="Shick H."/>
            <person name="Christensen S."/>
            <person name="Hou S."/>
            <person name="Wan X."/>
            <person name="Donachie S.P."/>
        </authorList>
    </citation>
    <scope>NUCLEOTIDE SEQUENCE [LARGE SCALE GENOMIC DNA]</scope>
    <source>
        <strain evidence="3">JS</strain>
    </source>
</reference>
<dbReference type="Pfam" id="PF04326">
    <property type="entry name" value="SLFN_AlbA_2"/>
    <property type="match status" value="1"/>
</dbReference>
<dbReference type="Proteomes" id="UP000017396">
    <property type="component" value="Chromosome"/>
</dbReference>
<dbReference type="Gene3D" id="3.30.565.60">
    <property type="match status" value="1"/>
</dbReference>
<dbReference type="KEGG" id="glj:GKIL_1494"/>
<dbReference type="HOGENOM" id="CLU_042798_0_0_3"/>
<dbReference type="InterPro" id="IPR038461">
    <property type="entry name" value="Schlafen_AlbA_2_dom_sf"/>
</dbReference>
<feature type="domain" description="Schlafen AlbA-2" evidence="1">
    <location>
        <begin position="19"/>
        <end position="135"/>
    </location>
</feature>
<dbReference type="OrthoDB" id="9807907at2"/>
<keyword evidence="3" id="KW-1185">Reference proteome</keyword>
<dbReference type="PATRIC" id="fig|1183438.3.peg.1473"/>
<dbReference type="InterPro" id="IPR038475">
    <property type="entry name" value="RecG_C_sf"/>
</dbReference>
<evidence type="ECO:0000259" key="1">
    <source>
        <dbReference type="Pfam" id="PF04326"/>
    </source>
</evidence>
<accession>U5QJ86</accession>
<evidence type="ECO:0000313" key="3">
    <source>
        <dbReference type="Proteomes" id="UP000017396"/>
    </source>
</evidence>
<dbReference type="STRING" id="1183438.GKIL_1494"/>